<organism evidence="9 10">
    <name type="scientific">Coilia grayii</name>
    <name type="common">Gray's grenadier anchovy</name>
    <dbReference type="NCBI Taxonomy" id="363190"/>
    <lineage>
        <taxon>Eukaryota</taxon>
        <taxon>Metazoa</taxon>
        <taxon>Chordata</taxon>
        <taxon>Craniata</taxon>
        <taxon>Vertebrata</taxon>
        <taxon>Euteleostomi</taxon>
        <taxon>Actinopterygii</taxon>
        <taxon>Neopterygii</taxon>
        <taxon>Teleostei</taxon>
        <taxon>Clupei</taxon>
        <taxon>Clupeiformes</taxon>
        <taxon>Clupeoidei</taxon>
        <taxon>Engraulidae</taxon>
        <taxon>Coilinae</taxon>
        <taxon>Coilia</taxon>
    </lineage>
</organism>
<evidence type="ECO:0000259" key="8">
    <source>
        <dbReference type="SMART" id="SM01328"/>
    </source>
</evidence>
<keyword evidence="5" id="KW-0862">Zinc</keyword>
<keyword evidence="3" id="KW-0479">Metal-binding</keyword>
<dbReference type="SMART" id="SM01328">
    <property type="entry name" value="zf-3CxxC"/>
    <property type="match status" value="1"/>
</dbReference>
<protein>
    <recommendedName>
        <fullName evidence="8">3CxxC-type domain-containing protein</fullName>
    </recommendedName>
</protein>
<dbReference type="EMBL" id="JBHFQA010000012">
    <property type="protein sequence ID" value="KAL2090129.1"/>
    <property type="molecule type" value="Genomic_DNA"/>
</dbReference>
<dbReference type="GO" id="GO:0008270">
    <property type="term" value="F:zinc ion binding"/>
    <property type="evidence" value="ECO:0007669"/>
    <property type="project" value="UniProtKB-KW"/>
</dbReference>
<evidence type="ECO:0000313" key="10">
    <source>
        <dbReference type="Proteomes" id="UP001591681"/>
    </source>
</evidence>
<evidence type="ECO:0000313" key="9">
    <source>
        <dbReference type="EMBL" id="KAL2090129.1"/>
    </source>
</evidence>
<sequence length="165" mass="19692">MSLQEWQGIFAEKTEELVEQYGDNWTIEFDDTIEPDKPARDWYQYIRGAFARFRCSKCKKVWPSRRVLVVFHFRLEKKTKKGTVKARRFRQECRRCQEAEMEKPKFAPDNIEVLLEKLVEKIRIRCYRESWGDDYRPLRAVGRSEGPHEAAHCEACLKGVCRKAE</sequence>
<comment type="caution">
    <text evidence="9">The sequence shown here is derived from an EMBL/GenBank/DDBJ whole genome shotgun (WGS) entry which is preliminary data.</text>
</comment>
<keyword evidence="4" id="KW-0863">Zinc-finger</keyword>
<evidence type="ECO:0000256" key="6">
    <source>
        <dbReference type="ARBA" id="ARBA00022989"/>
    </source>
</evidence>
<accession>A0ABD1JTB5</accession>
<evidence type="ECO:0000256" key="7">
    <source>
        <dbReference type="ARBA" id="ARBA00023136"/>
    </source>
</evidence>
<dbReference type="PANTHER" id="PTHR14402:SF8">
    <property type="entry name" value="RECEPTOR-TRANSPORTING PROTEIN 4"/>
    <property type="match status" value="1"/>
</dbReference>
<keyword evidence="7" id="KW-0472">Membrane</keyword>
<keyword evidence="6" id="KW-1133">Transmembrane helix</keyword>
<dbReference type="AlphaFoldDB" id="A0ABD1JTB5"/>
<dbReference type="InterPro" id="IPR026096">
    <property type="entry name" value="R-trans_p"/>
</dbReference>
<dbReference type="GO" id="GO:0016020">
    <property type="term" value="C:membrane"/>
    <property type="evidence" value="ECO:0007669"/>
    <property type="project" value="UniProtKB-SubCell"/>
</dbReference>
<evidence type="ECO:0000256" key="5">
    <source>
        <dbReference type="ARBA" id="ARBA00022833"/>
    </source>
</evidence>
<dbReference type="PANTHER" id="PTHR14402">
    <property type="entry name" value="RECEPTOR TRANSPORTING PROTEIN"/>
    <property type="match status" value="1"/>
</dbReference>
<dbReference type="Proteomes" id="UP001591681">
    <property type="component" value="Unassembled WGS sequence"/>
</dbReference>
<comment type="subcellular location">
    <subcellularLocation>
        <location evidence="1">Membrane</location>
        <topology evidence="1">Single-pass membrane protein</topology>
    </subcellularLocation>
</comment>
<evidence type="ECO:0000256" key="4">
    <source>
        <dbReference type="ARBA" id="ARBA00022771"/>
    </source>
</evidence>
<keyword evidence="2" id="KW-0812">Transmembrane</keyword>
<dbReference type="InterPro" id="IPR027377">
    <property type="entry name" value="ZAR1/RTP1-5-like_Znf-3CxxC"/>
</dbReference>
<evidence type="ECO:0000256" key="1">
    <source>
        <dbReference type="ARBA" id="ARBA00004167"/>
    </source>
</evidence>
<evidence type="ECO:0000256" key="2">
    <source>
        <dbReference type="ARBA" id="ARBA00022692"/>
    </source>
</evidence>
<keyword evidence="10" id="KW-1185">Reference proteome</keyword>
<name>A0ABD1JTB5_9TELE</name>
<reference evidence="9 10" key="1">
    <citation type="submission" date="2024-09" db="EMBL/GenBank/DDBJ databases">
        <title>A chromosome-level genome assembly of Gray's grenadier anchovy, Coilia grayii.</title>
        <authorList>
            <person name="Fu Z."/>
        </authorList>
    </citation>
    <scope>NUCLEOTIDE SEQUENCE [LARGE SCALE GENOMIC DNA]</scope>
    <source>
        <strain evidence="9">G4</strain>
        <tissue evidence="9">Muscle</tissue>
    </source>
</reference>
<gene>
    <name evidence="9" type="ORF">ACEWY4_014817</name>
</gene>
<proteinExistence type="predicted"/>
<dbReference type="Pfam" id="PF13695">
    <property type="entry name" value="Zn_ribbon_3CxxC"/>
    <property type="match status" value="1"/>
</dbReference>
<feature type="domain" description="3CxxC-type" evidence="8">
    <location>
        <begin position="48"/>
        <end position="159"/>
    </location>
</feature>
<evidence type="ECO:0000256" key="3">
    <source>
        <dbReference type="ARBA" id="ARBA00022723"/>
    </source>
</evidence>